<dbReference type="SUPFAM" id="SSF53187">
    <property type="entry name" value="Zn-dependent exopeptidases"/>
    <property type="match status" value="1"/>
</dbReference>
<dbReference type="InterPro" id="IPR045175">
    <property type="entry name" value="M28_fam"/>
</dbReference>
<evidence type="ECO:0000313" key="9">
    <source>
        <dbReference type="EMBL" id="MFC3716171.1"/>
    </source>
</evidence>
<dbReference type="InterPro" id="IPR007484">
    <property type="entry name" value="Peptidase_M28"/>
</dbReference>
<dbReference type="Gene3D" id="3.50.30.30">
    <property type="match status" value="1"/>
</dbReference>
<evidence type="ECO:0000256" key="3">
    <source>
        <dbReference type="ARBA" id="ARBA00022723"/>
    </source>
</evidence>
<feature type="domain" description="Peptidase M28" evidence="8">
    <location>
        <begin position="310"/>
        <end position="532"/>
    </location>
</feature>
<reference evidence="10" key="1">
    <citation type="journal article" date="2019" name="Int. J. Syst. Evol. Microbiol.">
        <title>The Global Catalogue of Microorganisms (GCM) 10K type strain sequencing project: providing services to taxonomists for standard genome sequencing and annotation.</title>
        <authorList>
            <consortium name="The Broad Institute Genomics Platform"/>
            <consortium name="The Broad Institute Genome Sequencing Center for Infectious Disease"/>
            <person name="Wu L."/>
            <person name="Ma J."/>
        </authorList>
    </citation>
    <scope>NUCLEOTIDE SEQUENCE [LARGE SCALE GENOMIC DNA]</scope>
    <source>
        <strain evidence="10">KCTC 42441</strain>
    </source>
</reference>
<dbReference type="EMBL" id="JBHRYA010000007">
    <property type="protein sequence ID" value="MFC3716171.1"/>
    <property type="molecule type" value="Genomic_DNA"/>
</dbReference>
<evidence type="ECO:0000256" key="4">
    <source>
        <dbReference type="ARBA" id="ARBA00022729"/>
    </source>
</evidence>
<accession>A0ABV7XKB6</accession>
<evidence type="ECO:0000313" key="10">
    <source>
        <dbReference type="Proteomes" id="UP001595705"/>
    </source>
</evidence>
<keyword evidence="6" id="KW-0862">Zinc</keyword>
<dbReference type="RefSeq" id="WP_386743284.1">
    <property type="nucleotide sequence ID" value="NZ_JBHRYA010000007.1"/>
</dbReference>
<keyword evidence="10" id="KW-1185">Reference proteome</keyword>
<dbReference type="Gene3D" id="3.40.630.10">
    <property type="entry name" value="Zn peptidases"/>
    <property type="match status" value="1"/>
</dbReference>
<name>A0ABV7XKB6_9GAMM</name>
<keyword evidence="4 7" id="KW-0732">Signal</keyword>
<evidence type="ECO:0000256" key="6">
    <source>
        <dbReference type="ARBA" id="ARBA00022833"/>
    </source>
</evidence>
<gene>
    <name evidence="9" type="ORF">ACFONC_08410</name>
</gene>
<evidence type="ECO:0000256" key="7">
    <source>
        <dbReference type="SAM" id="SignalP"/>
    </source>
</evidence>
<evidence type="ECO:0000256" key="5">
    <source>
        <dbReference type="ARBA" id="ARBA00022801"/>
    </source>
</evidence>
<dbReference type="SUPFAM" id="SSF52025">
    <property type="entry name" value="PA domain"/>
    <property type="match status" value="1"/>
</dbReference>
<keyword evidence="5" id="KW-0378">Hydrolase</keyword>
<dbReference type="Pfam" id="PF04389">
    <property type="entry name" value="Peptidase_M28"/>
    <property type="match status" value="1"/>
</dbReference>
<dbReference type="PANTHER" id="PTHR12147:SF56">
    <property type="entry name" value="AMINOPEPTIDASE YDR415C-RELATED"/>
    <property type="match status" value="1"/>
</dbReference>
<evidence type="ECO:0000256" key="2">
    <source>
        <dbReference type="ARBA" id="ARBA00022670"/>
    </source>
</evidence>
<keyword evidence="1" id="KW-0031">Aminopeptidase</keyword>
<evidence type="ECO:0000256" key="1">
    <source>
        <dbReference type="ARBA" id="ARBA00022438"/>
    </source>
</evidence>
<feature type="chain" id="PRO_5046556068" evidence="7">
    <location>
        <begin position="18"/>
        <end position="559"/>
    </location>
</feature>
<comment type="caution">
    <text evidence="9">The sequence shown here is derived from an EMBL/GenBank/DDBJ whole genome shotgun (WGS) entry which is preliminary data.</text>
</comment>
<organism evidence="9 10">
    <name type="scientific">Luteimonas soli</name>
    <dbReference type="NCBI Taxonomy" id="1648966"/>
    <lineage>
        <taxon>Bacteria</taxon>
        <taxon>Pseudomonadati</taxon>
        <taxon>Pseudomonadota</taxon>
        <taxon>Gammaproteobacteria</taxon>
        <taxon>Lysobacterales</taxon>
        <taxon>Lysobacteraceae</taxon>
        <taxon>Luteimonas</taxon>
    </lineage>
</organism>
<evidence type="ECO:0000259" key="8">
    <source>
        <dbReference type="Pfam" id="PF04389"/>
    </source>
</evidence>
<dbReference type="Proteomes" id="UP001595705">
    <property type="component" value="Unassembled WGS sequence"/>
</dbReference>
<keyword evidence="3" id="KW-0479">Metal-binding</keyword>
<protein>
    <submittedName>
        <fullName evidence="9">M20/M25/M40 family metallo-hydrolase</fullName>
    </submittedName>
</protein>
<proteinExistence type="predicted"/>
<feature type="signal peptide" evidence="7">
    <location>
        <begin position="1"/>
        <end position="17"/>
    </location>
</feature>
<dbReference type="InterPro" id="IPR046450">
    <property type="entry name" value="PA_dom_sf"/>
</dbReference>
<sequence>MRCAATTACLLVLLCLAACNRDSPPTDSPSAPDAAPAPWANDPSALRIEAYVRKLADDAMEGRETGTRGYRMASDYVAERYAEIGLEPAGDAGTFFQRVPLLKATRERDGARFTVTRNGRSIALRFQDQFLPLPNFNAAQAAVDAPAVFVGQAVYAPALGVDDFKGLDLNGRIAVLFGGAPARFDDDRRAFHSSYREKLREIAERGAVGAVFVNTPQDEAGWPWAQRSANLARPAMRLRGDDGKGIDTFPQLRVVASVSAAAADLVFADGAQTAAQLFDAAEAGTLEGFALPGTITLGSRSVIEPIESRNVVARLPGDDDALAGEHVVYSAHLDHIGIEAPTEGDRINNGALDNALGVAIMLETAQQLSDAGDRPKRSQLFVAVTAEEKGLLGAEWFATHPTVPAESMVANINIDMPVLMAPTSDVVPIGVEHSTLQAVLETAAKDIGVTLSPDPFPEENVFVRSDQYAFIRAGVPAVFLSGGVVPADEDDERDPKVALRYFLRNCYHRPCDDADTQPIQYGDAARMARLNARIGQLVGDAPERPRWNEGDFFGEMFAR</sequence>
<keyword evidence="2" id="KW-0645">Protease</keyword>
<dbReference type="PANTHER" id="PTHR12147">
    <property type="entry name" value="METALLOPEPTIDASE M28 FAMILY MEMBER"/>
    <property type="match status" value="1"/>
</dbReference>